<keyword evidence="3" id="KW-1185">Reference proteome</keyword>
<evidence type="ECO:0000256" key="1">
    <source>
        <dbReference type="SAM" id="SignalP"/>
    </source>
</evidence>
<dbReference type="KEGG" id="aio:EXH44_06610"/>
<proteinExistence type="predicted"/>
<evidence type="ECO:0000313" key="2">
    <source>
        <dbReference type="EMBL" id="QBQ63927.1"/>
    </source>
</evidence>
<dbReference type="EMBL" id="CP038145">
    <property type="protein sequence ID" value="QBQ63927.1"/>
    <property type="molecule type" value="Genomic_DNA"/>
</dbReference>
<evidence type="ECO:0008006" key="4">
    <source>
        <dbReference type="Google" id="ProtNLM"/>
    </source>
</evidence>
<organism evidence="2 3">
    <name type="scientific">Actinobacillus indolicus</name>
    <dbReference type="NCBI Taxonomy" id="51049"/>
    <lineage>
        <taxon>Bacteria</taxon>
        <taxon>Pseudomonadati</taxon>
        <taxon>Pseudomonadota</taxon>
        <taxon>Gammaproteobacteria</taxon>
        <taxon>Pasteurellales</taxon>
        <taxon>Pasteurellaceae</taxon>
        <taxon>Actinobacillus</taxon>
    </lineage>
</organism>
<dbReference type="AlphaFoldDB" id="A0A4P7CKQ5"/>
<dbReference type="Proteomes" id="UP000294444">
    <property type="component" value="Chromosome"/>
</dbReference>
<protein>
    <recommendedName>
        <fullName evidence="4">Lipoprotein</fullName>
    </recommendedName>
</protein>
<evidence type="ECO:0000313" key="3">
    <source>
        <dbReference type="Proteomes" id="UP000294444"/>
    </source>
</evidence>
<dbReference type="PROSITE" id="PS51257">
    <property type="entry name" value="PROKAR_LIPOPROTEIN"/>
    <property type="match status" value="1"/>
</dbReference>
<feature type="chain" id="PRO_5020835820" description="Lipoprotein" evidence="1">
    <location>
        <begin position="21"/>
        <end position="160"/>
    </location>
</feature>
<gene>
    <name evidence="2" type="ORF">EXH44_06610</name>
</gene>
<keyword evidence="1" id="KW-0732">Signal</keyword>
<dbReference type="RefSeq" id="WP_162856757.1">
    <property type="nucleotide sequence ID" value="NZ_CP038145.1"/>
</dbReference>
<reference evidence="2 3" key="1">
    <citation type="submission" date="2019-03" db="EMBL/GenBank/DDBJ databases">
        <authorList>
            <person name="Che Y."/>
            <person name="Zhou L."/>
        </authorList>
    </citation>
    <scope>NUCLEOTIDE SEQUENCE [LARGE SCALE GENOMIC DNA]</scope>
    <source>
        <strain evidence="2 3">AIFJ1607</strain>
    </source>
</reference>
<name>A0A4P7CKQ5_9PAST</name>
<sequence>MTFLKNIYLFLILCVLTACSSISVQQLPRQDVEQRLFKVEQLQPKQETSVLAVQFSTEQWRWVQTDPLGAPIARLLLTKQGWQNDGFVMPNRQAQQLYSALATALNPNQPLFQFSDIQQTTSGQIYSINYQKVWRISQQQNQFQITLADGSQWQIEPLEQ</sequence>
<feature type="signal peptide" evidence="1">
    <location>
        <begin position="1"/>
        <end position="20"/>
    </location>
</feature>
<accession>A0A4P7CKQ5</accession>